<evidence type="ECO:0000313" key="2">
    <source>
        <dbReference type="EMBL" id="TWS23184.1"/>
    </source>
</evidence>
<dbReference type="RefSeq" id="WP_146434610.1">
    <property type="nucleotide sequence ID" value="NZ_VIGV01000004.1"/>
</dbReference>
<dbReference type="Proteomes" id="UP000319792">
    <property type="component" value="Unassembled WGS sequence"/>
</dbReference>
<sequence>MIVLQILAGAAAFLIVMFVIAAIISVIDDEKGAAFARRIGQAIGVLAATSLGMALLCGIAYLVHFAITGEWSFQ</sequence>
<dbReference type="AlphaFoldDB" id="A0A5C5RKS5"/>
<keyword evidence="3" id="KW-1185">Reference proteome</keyword>
<protein>
    <submittedName>
        <fullName evidence="2">Uncharacterized protein</fullName>
    </submittedName>
</protein>
<evidence type="ECO:0000313" key="3">
    <source>
        <dbReference type="Proteomes" id="UP000319792"/>
    </source>
</evidence>
<evidence type="ECO:0000256" key="1">
    <source>
        <dbReference type="SAM" id="Phobius"/>
    </source>
</evidence>
<comment type="caution">
    <text evidence="2">The sequence shown here is derived from an EMBL/GenBank/DDBJ whole genome shotgun (WGS) entry which is preliminary data.</text>
</comment>
<feature type="transmembrane region" description="Helical" evidence="1">
    <location>
        <begin position="39"/>
        <end position="67"/>
    </location>
</feature>
<accession>A0A5C5RKS5</accession>
<keyword evidence="1" id="KW-0812">Transmembrane</keyword>
<keyword evidence="1" id="KW-0472">Membrane</keyword>
<name>A0A5C5RKS5_9ACTN</name>
<proteinExistence type="predicted"/>
<reference evidence="2 3" key="2">
    <citation type="submission" date="2019-08" db="EMBL/GenBank/DDBJ databases">
        <title>Tsukamurella conjunctivitidis sp. nov., Tsukamurella assacharolytica sp. nov. and Tsukamurella sputae sp. nov. isolated from patients with conjunctivitis, bacteraemia (lymphoma) and respiratory infection (sputum) in Hong Kong.</title>
        <authorList>
            <person name="Fok K.M.N."/>
            <person name="Fong J.Y.H."/>
        </authorList>
    </citation>
    <scope>NUCLEOTIDE SEQUENCE [LARGE SCALE GENOMIC DNA]</scope>
    <source>
        <strain evidence="2 3">HKU70</strain>
    </source>
</reference>
<gene>
    <name evidence="2" type="ORF">FK268_12760</name>
</gene>
<reference evidence="2 3" key="1">
    <citation type="submission" date="2019-06" db="EMBL/GenBank/DDBJ databases">
        <authorList>
            <person name="Teng J.L.L."/>
            <person name="Lee H.H."/>
            <person name="Lau S.K.P."/>
            <person name="Woo P.C.Y."/>
        </authorList>
    </citation>
    <scope>NUCLEOTIDE SEQUENCE [LARGE SCALE GENOMIC DNA]</scope>
    <source>
        <strain evidence="2 3">HKU70</strain>
    </source>
</reference>
<dbReference type="EMBL" id="VIGV01000004">
    <property type="protein sequence ID" value="TWS23184.1"/>
    <property type="molecule type" value="Genomic_DNA"/>
</dbReference>
<organism evidence="2 3">
    <name type="scientific">Tsukamurella sputi</name>
    <dbReference type="NCBI Taxonomy" id="2591848"/>
    <lineage>
        <taxon>Bacteria</taxon>
        <taxon>Bacillati</taxon>
        <taxon>Actinomycetota</taxon>
        <taxon>Actinomycetes</taxon>
        <taxon>Mycobacteriales</taxon>
        <taxon>Tsukamurellaceae</taxon>
        <taxon>Tsukamurella</taxon>
    </lineage>
</organism>
<feature type="transmembrane region" description="Helical" evidence="1">
    <location>
        <begin position="6"/>
        <end position="27"/>
    </location>
</feature>
<keyword evidence="1" id="KW-1133">Transmembrane helix</keyword>